<dbReference type="AlphaFoldDB" id="A0AAD4G7R0"/>
<comment type="caution">
    <text evidence="2">The sequence shown here is derived from an EMBL/GenBank/DDBJ whole genome shotgun (WGS) entry which is preliminary data.</text>
</comment>
<organism evidence="2 3">
    <name type="scientific">Boletus edulis BED1</name>
    <dbReference type="NCBI Taxonomy" id="1328754"/>
    <lineage>
        <taxon>Eukaryota</taxon>
        <taxon>Fungi</taxon>
        <taxon>Dikarya</taxon>
        <taxon>Basidiomycota</taxon>
        <taxon>Agaricomycotina</taxon>
        <taxon>Agaricomycetes</taxon>
        <taxon>Agaricomycetidae</taxon>
        <taxon>Boletales</taxon>
        <taxon>Boletineae</taxon>
        <taxon>Boletaceae</taxon>
        <taxon>Boletoideae</taxon>
        <taxon>Boletus</taxon>
    </lineage>
</organism>
<dbReference type="EMBL" id="WHUW01000104">
    <property type="protein sequence ID" value="KAF8424407.1"/>
    <property type="molecule type" value="Genomic_DNA"/>
</dbReference>
<keyword evidence="3" id="KW-1185">Reference proteome</keyword>
<name>A0AAD4G7R0_BOLED</name>
<sequence length="98" mass="11139">MYTKYSQVAKRLKCIKPIPPGATKHRGPHNHSKDKNVVQFCETNHPQQEHETHHGSMSRTRWTMDGPDDVPLEIEGRKFSTNNEGASMMCNLVYSAMG</sequence>
<feature type="region of interest" description="Disordered" evidence="1">
    <location>
        <begin position="45"/>
        <end position="69"/>
    </location>
</feature>
<dbReference type="Proteomes" id="UP001194468">
    <property type="component" value="Unassembled WGS sequence"/>
</dbReference>
<accession>A0AAD4G7R0</accession>
<gene>
    <name evidence="2" type="ORF">L210DRAFT_954739</name>
</gene>
<evidence type="ECO:0000256" key="1">
    <source>
        <dbReference type="SAM" id="MobiDB-lite"/>
    </source>
</evidence>
<evidence type="ECO:0000313" key="2">
    <source>
        <dbReference type="EMBL" id="KAF8424407.1"/>
    </source>
</evidence>
<reference evidence="2" key="2">
    <citation type="journal article" date="2020" name="Nat. Commun.">
        <title>Large-scale genome sequencing of mycorrhizal fungi provides insights into the early evolution of symbiotic traits.</title>
        <authorList>
            <person name="Miyauchi S."/>
            <person name="Kiss E."/>
            <person name="Kuo A."/>
            <person name="Drula E."/>
            <person name="Kohler A."/>
            <person name="Sanchez-Garcia M."/>
            <person name="Morin E."/>
            <person name="Andreopoulos B."/>
            <person name="Barry K.W."/>
            <person name="Bonito G."/>
            <person name="Buee M."/>
            <person name="Carver A."/>
            <person name="Chen C."/>
            <person name="Cichocki N."/>
            <person name="Clum A."/>
            <person name="Culley D."/>
            <person name="Crous P.W."/>
            <person name="Fauchery L."/>
            <person name="Girlanda M."/>
            <person name="Hayes R.D."/>
            <person name="Keri Z."/>
            <person name="LaButti K."/>
            <person name="Lipzen A."/>
            <person name="Lombard V."/>
            <person name="Magnuson J."/>
            <person name="Maillard F."/>
            <person name="Murat C."/>
            <person name="Nolan M."/>
            <person name="Ohm R.A."/>
            <person name="Pangilinan J."/>
            <person name="Pereira M.F."/>
            <person name="Perotto S."/>
            <person name="Peter M."/>
            <person name="Pfister S."/>
            <person name="Riley R."/>
            <person name="Sitrit Y."/>
            <person name="Stielow J.B."/>
            <person name="Szollosi G."/>
            <person name="Zifcakova L."/>
            <person name="Stursova M."/>
            <person name="Spatafora J.W."/>
            <person name="Tedersoo L."/>
            <person name="Vaario L.M."/>
            <person name="Yamada A."/>
            <person name="Yan M."/>
            <person name="Wang P."/>
            <person name="Xu J."/>
            <person name="Bruns T."/>
            <person name="Baldrian P."/>
            <person name="Vilgalys R."/>
            <person name="Dunand C."/>
            <person name="Henrissat B."/>
            <person name="Grigoriev I.V."/>
            <person name="Hibbett D."/>
            <person name="Nagy L.G."/>
            <person name="Martin F.M."/>
        </authorList>
    </citation>
    <scope>NUCLEOTIDE SEQUENCE</scope>
    <source>
        <strain evidence="2">BED1</strain>
    </source>
</reference>
<evidence type="ECO:0000313" key="3">
    <source>
        <dbReference type="Proteomes" id="UP001194468"/>
    </source>
</evidence>
<protein>
    <submittedName>
        <fullName evidence="2">Uncharacterized protein</fullName>
    </submittedName>
</protein>
<reference evidence="2" key="1">
    <citation type="submission" date="2019-10" db="EMBL/GenBank/DDBJ databases">
        <authorList>
            <consortium name="DOE Joint Genome Institute"/>
            <person name="Kuo A."/>
            <person name="Miyauchi S."/>
            <person name="Kiss E."/>
            <person name="Drula E."/>
            <person name="Kohler A."/>
            <person name="Sanchez-Garcia M."/>
            <person name="Andreopoulos B."/>
            <person name="Barry K.W."/>
            <person name="Bonito G."/>
            <person name="Buee M."/>
            <person name="Carver A."/>
            <person name="Chen C."/>
            <person name="Cichocki N."/>
            <person name="Clum A."/>
            <person name="Culley D."/>
            <person name="Crous P.W."/>
            <person name="Fauchery L."/>
            <person name="Girlanda M."/>
            <person name="Hayes R."/>
            <person name="Keri Z."/>
            <person name="LaButti K."/>
            <person name="Lipzen A."/>
            <person name="Lombard V."/>
            <person name="Magnuson J."/>
            <person name="Maillard F."/>
            <person name="Morin E."/>
            <person name="Murat C."/>
            <person name="Nolan M."/>
            <person name="Ohm R."/>
            <person name="Pangilinan J."/>
            <person name="Pereira M."/>
            <person name="Perotto S."/>
            <person name="Peter M."/>
            <person name="Riley R."/>
            <person name="Sitrit Y."/>
            <person name="Stielow B."/>
            <person name="Szollosi G."/>
            <person name="Zifcakova L."/>
            <person name="Stursova M."/>
            <person name="Spatafora J.W."/>
            <person name="Tedersoo L."/>
            <person name="Vaario L.-M."/>
            <person name="Yamada A."/>
            <person name="Yan M."/>
            <person name="Wang P."/>
            <person name="Xu J."/>
            <person name="Bruns T."/>
            <person name="Baldrian P."/>
            <person name="Vilgalys R."/>
            <person name="Henrissat B."/>
            <person name="Grigoriev I.V."/>
            <person name="Hibbett D."/>
            <person name="Nagy L.G."/>
            <person name="Martin F.M."/>
        </authorList>
    </citation>
    <scope>NUCLEOTIDE SEQUENCE</scope>
    <source>
        <strain evidence="2">BED1</strain>
    </source>
</reference>
<proteinExistence type="predicted"/>